<organism evidence="13 14">
    <name type="scientific">Izhakiella australiensis</name>
    <dbReference type="NCBI Taxonomy" id="1926881"/>
    <lineage>
        <taxon>Bacteria</taxon>
        <taxon>Pseudomonadati</taxon>
        <taxon>Pseudomonadota</taxon>
        <taxon>Gammaproteobacteria</taxon>
        <taxon>Enterobacterales</taxon>
        <taxon>Erwiniaceae</taxon>
        <taxon>Izhakiella</taxon>
    </lineage>
</organism>
<feature type="domain" description="Prepilin peptidase A24 N-terminal" evidence="12">
    <location>
        <begin position="9"/>
        <end position="95"/>
    </location>
</feature>
<evidence type="ECO:0000313" key="13">
    <source>
        <dbReference type="EMBL" id="OON41360.1"/>
    </source>
</evidence>
<proteinExistence type="inferred from homology"/>
<dbReference type="Proteomes" id="UP000190667">
    <property type="component" value="Unassembled WGS sequence"/>
</dbReference>
<evidence type="ECO:0000256" key="6">
    <source>
        <dbReference type="ARBA" id="ARBA00022989"/>
    </source>
</evidence>
<keyword evidence="9" id="KW-0378">Hydrolase</keyword>
<feature type="transmembrane region" description="Helical" evidence="10">
    <location>
        <begin position="228"/>
        <end position="245"/>
    </location>
</feature>
<dbReference type="EC" id="3.4.23.43" evidence="9"/>
<name>A0A1S8YQK8_9GAMM</name>
<keyword evidence="9" id="KW-0489">Methyltransferase</keyword>
<keyword evidence="14" id="KW-1185">Reference proteome</keyword>
<reference evidence="13 14" key="1">
    <citation type="submission" date="2016-12" db="EMBL/GenBank/DDBJ databases">
        <title>Izhakiella australiana sp. nov. of genus Izhakiella isolated from Australian desert.</title>
        <authorList>
            <person name="Ji M."/>
        </authorList>
    </citation>
    <scope>NUCLEOTIDE SEQUENCE [LARGE SCALE GENOMIC DNA]</scope>
    <source>
        <strain evidence="13 14">D4N98</strain>
    </source>
</reference>
<dbReference type="Pfam" id="PF01478">
    <property type="entry name" value="Peptidase_A24"/>
    <property type="match status" value="1"/>
</dbReference>
<keyword evidence="3" id="KW-1003">Cell membrane</keyword>
<protein>
    <recommendedName>
        <fullName evidence="9">Prepilin leader peptidase/N-methyltransferase</fullName>
        <ecNumber evidence="9">2.1.1.-</ecNumber>
        <ecNumber evidence="9">3.4.23.43</ecNumber>
    </recommendedName>
</protein>
<evidence type="ECO:0000256" key="2">
    <source>
        <dbReference type="ARBA" id="ARBA00005801"/>
    </source>
</evidence>
<dbReference type="GO" id="GO:0008168">
    <property type="term" value="F:methyltransferase activity"/>
    <property type="evidence" value="ECO:0007669"/>
    <property type="project" value="UniProtKB-KW"/>
</dbReference>
<evidence type="ECO:0000259" key="11">
    <source>
        <dbReference type="Pfam" id="PF01478"/>
    </source>
</evidence>
<evidence type="ECO:0000256" key="5">
    <source>
        <dbReference type="ARBA" id="ARBA00022692"/>
    </source>
</evidence>
<accession>A0A1S8YQK8</accession>
<evidence type="ECO:0000256" key="3">
    <source>
        <dbReference type="ARBA" id="ARBA00022475"/>
    </source>
</evidence>
<dbReference type="EMBL" id="MRUL01000002">
    <property type="protein sequence ID" value="OON41360.1"/>
    <property type="molecule type" value="Genomic_DNA"/>
</dbReference>
<evidence type="ECO:0000256" key="1">
    <source>
        <dbReference type="ARBA" id="ARBA00004429"/>
    </source>
</evidence>
<dbReference type="PANTHER" id="PTHR30487">
    <property type="entry name" value="TYPE 4 PREPILIN-LIKE PROTEINS LEADER PEPTIDE-PROCESSING ENZYME"/>
    <property type="match status" value="1"/>
</dbReference>
<keyword evidence="6 10" id="KW-1133">Transmembrane helix</keyword>
<keyword evidence="9" id="KW-0808">Transferase</keyword>
<evidence type="ECO:0000256" key="8">
    <source>
        <dbReference type="RuleBase" id="RU003793"/>
    </source>
</evidence>
<comment type="subcellular location">
    <subcellularLocation>
        <location evidence="1">Cell inner membrane</location>
        <topology evidence="1">Multi-pass membrane protein</topology>
    </subcellularLocation>
    <subcellularLocation>
        <location evidence="9">Cell membrane</location>
        <topology evidence="9">Multi-pass membrane protein</topology>
    </subcellularLocation>
</comment>
<evidence type="ECO:0000256" key="7">
    <source>
        <dbReference type="ARBA" id="ARBA00023136"/>
    </source>
</evidence>
<feature type="transmembrane region" description="Helical" evidence="10">
    <location>
        <begin position="192"/>
        <end position="216"/>
    </location>
</feature>
<evidence type="ECO:0000259" key="12">
    <source>
        <dbReference type="Pfam" id="PF06750"/>
    </source>
</evidence>
<keyword evidence="7 10" id="KW-0472">Membrane</keyword>
<feature type="transmembrane region" description="Helical" evidence="10">
    <location>
        <begin position="79"/>
        <end position="97"/>
    </location>
</feature>
<keyword evidence="5 9" id="KW-0812">Transmembrane</keyword>
<feature type="domain" description="Prepilin type IV endopeptidase peptidase" evidence="11">
    <location>
        <begin position="107"/>
        <end position="216"/>
    </location>
</feature>
<evidence type="ECO:0000256" key="4">
    <source>
        <dbReference type="ARBA" id="ARBA00022519"/>
    </source>
</evidence>
<feature type="transmembrane region" description="Helical" evidence="10">
    <location>
        <begin position="103"/>
        <end position="119"/>
    </location>
</feature>
<dbReference type="InterPro" id="IPR000045">
    <property type="entry name" value="Prepilin_IV_endopep_pep"/>
</dbReference>
<dbReference type="PANTHER" id="PTHR30487:SF0">
    <property type="entry name" value="PREPILIN LEADER PEPTIDASE_N-METHYLTRANSFERASE-RELATED"/>
    <property type="match status" value="1"/>
</dbReference>
<comment type="similarity">
    <text evidence="2 8">Belongs to the peptidase A24 family.</text>
</comment>
<keyword evidence="4" id="KW-0997">Cell inner membrane</keyword>
<feature type="transmembrane region" description="Helical" evidence="10">
    <location>
        <begin position="131"/>
        <end position="149"/>
    </location>
</feature>
<comment type="function">
    <text evidence="9">Plays an essential role in type IV pili and type II pseudopili formation by proteolytically removing the leader sequence from substrate proteins and subsequently monomethylating the alpha-amino group of the newly exposed N-terminal phenylalanine.</text>
</comment>
<keyword evidence="9" id="KW-0511">Multifunctional enzyme</keyword>
<gene>
    <name evidence="13" type="ORF">BTJ39_05200</name>
</gene>
<dbReference type="PRINTS" id="PR00864">
    <property type="entry name" value="PREPILNPTASE"/>
</dbReference>
<dbReference type="RefSeq" id="WP_139356314.1">
    <property type="nucleotide sequence ID" value="NZ_MRUL01000002.1"/>
</dbReference>
<comment type="caution">
    <text evidence="13">The sequence shown here is derived from an EMBL/GenBank/DDBJ whole genome shotgun (WGS) entry which is preliminary data.</text>
</comment>
<evidence type="ECO:0000313" key="14">
    <source>
        <dbReference type="Proteomes" id="UP000190667"/>
    </source>
</evidence>
<dbReference type="OrthoDB" id="9789291at2"/>
<dbReference type="EC" id="2.1.1.-" evidence="9"/>
<evidence type="ECO:0000256" key="9">
    <source>
        <dbReference type="RuleBase" id="RU003794"/>
    </source>
</evidence>
<dbReference type="InterPro" id="IPR050882">
    <property type="entry name" value="Prepilin_peptidase/N-MTase"/>
</dbReference>
<dbReference type="InterPro" id="IPR010627">
    <property type="entry name" value="Prepilin_pept_A24_N"/>
</dbReference>
<dbReference type="GO" id="GO:0032259">
    <property type="term" value="P:methylation"/>
    <property type="evidence" value="ECO:0007669"/>
    <property type="project" value="UniProtKB-KW"/>
</dbReference>
<dbReference type="InterPro" id="IPR014032">
    <property type="entry name" value="Peptidase_A24A_bac"/>
</dbReference>
<dbReference type="AlphaFoldDB" id="A0A1S8YQK8"/>
<keyword evidence="9" id="KW-0645">Protease</keyword>
<comment type="catalytic activity">
    <reaction evidence="9">
        <text>Typically cleaves a -Gly-|-Phe- bond to release an N-terminal, basic peptide of 5-8 residues from type IV prepilin, and then N-methylates the new N-terminal amino group, the methyl donor being S-adenosyl-L-methionine.</text>
        <dbReference type="EC" id="3.4.23.43"/>
    </reaction>
</comment>
<dbReference type="GO" id="GO:0004190">
    <property type="term" value="F:aspartic-type endopeptidase activity"/>
    <property type="evidence" value="ECO:0007669"/>
    <property type="project" value="UniProtKB-EC"/>
</dbReference>
<evidence type="ECO:0000256" key="10">
    <source>
        <dbReference type="SAM" id="Phobius"/>
    </source>
</evidence>
<dbReference type="Gene3D" id="1.20.120.1220">
    <property type="match status" value="1"/>
</dbReference>
<dbReference type="Pfam" id="PF06750">
    <property type="entry name" value="A24_N_bact"/>
    <property type="match status" value="1"/>
</dbReference>
<dbReference type="GO" id="GO:0006465">
    <property type="term" value="P:signal peptide processing"/>
    <property type="evidence" value="ECO:0007669"/>
    <property type="project" value="TreeGrafter"/>
</dbReference>
<sequence>MLVSLFFALVGAIVGSFINVVIYRLPRILRGESINLSLPASHCPQCKTPVNIRHNIPLLGWLLLRGRCHHCKQRISPRYPLIELLVAGLFFLTIYLHGVTPQALIALLIISLLVPLFFIDLDTSLLPNRLTLPLLAIAAGSALCGYGLVSWQESLLAAATGFALPWLSDRFYRWRSGKAGMGMGDMKLFAGVGAWLGLEALFQVMLVASLLAIISALCILRRKVGETFPFGPYLVLASVIGFFCFI</sequence>
<dbReference type="GO" id="GO:0005886">
    <property type="term" value="C:plasma membrane"/>
    <property type="evidence" value="ECO:0007669"/>
    <property type="project" value="UniProtKB-SubCell"/>
</dbReference>
<dbReference type="STRING" id="1926881.BTJ39_05200"/>
<feature type="transmembrane region" description="Helical" evidence="10">
    <location>
        <begin position="6"/>
        <end position="25"/>
    </location>
</feature>